<gene>
    <name evidence="1" type="ORF">OL497_10645</name>
</gene>
<protein>
    <submittedName>
        <fullName evidence="1">DUF2846 domain-containing protein</fullName>
    </submittedName>
</protein>
<evidence type="ECO:0000313" key="2">
    <source>
        <dbReference type="Proteomes" id="UP001207742"/>
    </source>
</evidence>
<sequence>MKLYLKSIVTFLLLSCLYIPVNAGMLSDTANIFFINRNGWLPAGARKIKDLKITDGGFKINCDYESIIEEAREKAIKAGGNIIVIKELKFPDMFSTCYRLFGEIYYYLDTVAMFAEKNKAHDSVMRTLLPDTAAYALLYVYRSRSSLGAAIPYNVMLDDSVICRIKRNSAHVIKVTKTGHVKISARTEALEEIFMKILPGKAYFLQCDIGMGVFIGRPLISLIDPYAGLQDFNKTKDKLKSETADPMY</sequence>
<name>A0ABT3IK84_9BACT</name>
<keyword evidence="2" id="KW-1185">Reference proteome</keyword>
<evidence type="ECO:0000313" key="1">
    <source>
        <dbReference type="EMBL" id="MCW3484354.1"/>
    </source>
</evidence>
<proteinExistence type="predicted"/>
<dbReference type="RefSeq" id="WP_264729929.1">
    <property type="nucleotide sequence ID" value="NZ_JAPDNR010000001.1"/>
</dbReference>
<dbReference type="EMBL" id="JAPDNS010000001">
    <property type="protein sequence ID" value="MCW3484354.1"/>
    <property type="molecule type" value="Genomic_DNA"/>
</dbReference>
<comment type="caution">
    <text evidence="1">The sequence shown here is derived from an EMBL/GenBank/DDBJ whole genome shotgun (WGS) entry which is preliminary data.</text>
</comment>
<dbReference type="Proteomes" id="UP001207742">
    <property type="component" value="Unassembled WGS sequence"/>
</dbReference>
<organism evidence="1 2">
    <name type="scientific">Chitinophaga nivalis</name>
    <dbReference type="NCBI Taxonomy" id="2991709"/>
    <lineage>
        <taxon>Bacteria</taxon>
        <taxon>Pseudomonadati</taxon>
        <taxon>Bacteroidota</taxon>
        <taxon>Chitinophagia</taxon>
        <taxon>Chitinophagales</taxon>
        <taxon>Chitinophagaceae</taxon>
        <taxon>Chitinophaga</taxon>
    </lineage>
</organism>
<reference evidence="1 2" key="1">
    <citation type="submission" date="2022-10" db="EMBL/GenBank/DDBJ databases">
        <title>Chitinophaga nivalis PC15 sp. nov., isolated from Pyeongchang county, South Korea.</title>
        <authorList>
            <person name="Trinh H.N."/>
        </authorList>
    </citation>
    <scope>NUCLEOTIDE SEQUENCE [LARGE SCALE GENOMIC DNA]</scope>
    <source>
        <strain evidence="1 2">PC14</strain>
    </source>
</reference>
<accession>A0ABT3IK84</accession>